<organism evidence="3 4">
    <name type="scientific">Zizania palustris</name>
    <name type="common">Northern wild rice</name>
    <dbReference type="NCBI Taxonomy" id="103762"/>
    <lineage>
        <taxon>Eukaryota</taxon>
        <taxon>Viridiplantae</taxon>
        <taxon>Streptophyta</taxon>
        <taxon>Embryophyta</taxon>
        <taxon>Tracheophyta</taxon>
        <taxon>Spermatophyta</taxon>
        <taxon>Magnoliopsida</taxon>
        <taxon>Liliopsida</taxon>
        <taxon>Poales</taxon>
        <taxon>Poaceae</taxon>
        <taxon>BOP clade</taxon>
        <taxon>Oryzoideae</taxon>
        <taxon>Oryzeae</taxon>
        <taxon>Zizaniinae</taxon>
        <taxon>Zizania</taxon>
    </lineage>
</organism>
<reference evidence="3" key="2">
    <citation type="submission" date="2021-02" db="EMBL/GenBank/DDBJ databases">
        <authorList>
            <person name="Kimball J.A."/>
            <person name="Haas M.W."/>
            <person name="Macchietto M."/>
            <person name="Kono T."/>
            <person name="Duquette J."/>
            <person name="Shao M."/>
        </authorList>
    </citation>
    <scope>NUCLEOTIDE SEQUENCE</scope>
    <source>
        <tissue evidence="3">Fresh leaf tissue</tissue>
    </source>
</reference>
<feature type="domain" description="DUF7597" evidence="2">
    <location>
        <begin position="2"/>
        <end position="57"/>
    </location>
</feature>
<proteinExistence type="predicted"/>
<dbReference type="AlphaFoldDB" id="A0A8J5VLV0"/>
<evidence type="ECO:0000313" key="3">
    <source>
        <dbReference type="EMBL" id="KAG8052578.1"/>
    </source>
</evidence>
<dbReference type="PANTHER" id="PTHR33075">
    <property type="entry name" value="OS02G0499800 PROTEIN"/>
    <property type="match status" value="1"/>
</dbReference>
<keyword evidence="1" id="KW-1133">Transmembrane helix</keyword>
<comment type="caution">
    <text evidence="3">The sequence shown here is derived from an EMBL/GenBank/DDBJ whole genome shotgun (WGS) entry which is preliminary data.</text>
</comment>
<evidence type="ECO:0000313" key="4">
    <source>
        <dbReference type="Proteomes" id="UP000729402"/>
    </source>
</evidence>
<dbReference type="EMBL" id="JAAALK010000288">
    <property type="protein sequence ID" value="KAG8052578.1"/>
    <property type="molecule type" value="Genomic_DNA"/>
</dbReference>
<dbReference type="OrthoDB" id="694614at2759"/>
<keyword evidence="1" id="KW-0812">Transmembrane</keyword>
<dbReference type="Proteomes" id="UP000729402">
    <property type="component" value="Unassembled WGS sequence"/>
</dbReference>
<sequence>MRLQVLRYCIYPLGVGIFILGSIFQRDCLITSGPFWIGDRLVTFVKHDEGLNHHNSPATRIAWVMFLAFPLDFKEFSFLEQIVASFGKLLYWHSEDTSLCRVMLKVMVDSTIDIPRSITVKSCHSMDGEGQS</sequence>
<evidence type="ECO:0000256" key="1">
    <source>
        <dbReference type="SAM" id="Phobius"/>
    </source>
</evidence>
<keyword evidence="4" id="KW-1185">Reference proteome</keyword>
<evidence type="ECO:0000259" key="2">
    <source>
        <dbReference type="Pfam" id="PF24530"/>
    </source>
</evidence>
<keyword evidence="1" id="KW-0472">Membrane</keyword>
<gene>
    <name evidence="3" type="ORF">GUJ93_ZPchr0001g30693</name>
</gene>
<dbReference type="Pfam" id="PF24530">
    <property type="entry name" value="DUF7597"/>
    <property type="match status" value="1"/>
</dbReference>
<dbReference type="InterPro" id="IPR056018">
    <property type="entry name" value="DUF7597"/>
</dbReference>
<accession>A0A8J5VLV0</accession>
<name>A0A8J5VLV0_ZIZPA</name>
<protein>
    <recommendedName>
        <fullName evidence="2">DUF7597 domain-containing protein</fullName>
    </recommendedName>
</protein>
<reference evidence="3" key="1">
    <citation type="journal article" date="2021" name="bioRxiv">
        <title>Whole Genome Assembly and Annotation of Northern Wild Rice, Zizania palustris L., Supports a Whole Genome Duplication in the Zizania Genus.</title>
        <authorList>
            <person name="Haas M."/>
            <person name="Kono T."/>
            <person name="Macchietto M."/>
            <person name="Millas R."/>
            <person name="McGilp L."/>
            <person name="Shao M."/>
            <person name="Duquette J."/>
            <person name="Hirsch C.N."/>
            <person name="Kimball J."/>
        </authorList>
    </citation>
    <scope>NUCLEOTIDE SEQUENCE</scope>
    <source>
        <tissue evidence="3">Fresh leaf tissue</tissue>
    </source>
</reference>
<feature type="transmembrane region" description="Helical" evidence="1">
    <location>
        <begin position="5"/>
        <end position="24"/>
    </location>
</feature>